<dbReference type="InterPro" id="IPR020807">
    <property type="entry name" value="PKS_DH"/>
</dbReference>
<feature type="domain" description="Ketosynthase family 3 (KS3)" evidence="9">
    <location>
        <begin position="1564"/>
        <end position="1989"/>
    </location>
</feature>
<reference evidence="11 12" key="1">
    <citation type="submission" date="2018-11" db="EMBL/GenBank/DDBJ databases">
        <title>Genomic analyses of the natural microbiome of Caenorhabditis elegans.</title>
        <authorList>
            <person name="Samuel B."/>
        </authorList>
    </citation>
    <scope>NUCLEOTIDE SEQUENCE [LARGE SCALE GENOMIC DNA]</scope>
    <source>
        <strain evidence="11 12">BIGb0473</strain>
    </source>
</reference>
<dbReference type="Proteomes" id="UP000269115">
    <property type="component" value="Unassembled WGS sequence"/>
</dbReference>
<comment type="caution">
    <text evidence="11">The sequence shown here is derived from an EMBL/GenBank/DDBJ whole genome shotgun (WGS) entry which is preliminary data.</text>
</comment>
<dbReference type="CDD" id="cd00833">
    <property type="entry name" value="PKS"/>
    <property type="match status" value="2"/>
</dbReference>
<keyword evidence="3" id="KW-0596">Phosphopantetheine</keyword>
<dbReference type="SMART" id="SM00826">
    <property type="entry name" value="PKS_DH"/>
    <property type="match status" value="1"/>
</dbReference>
<dbReference type="InterPro" id="IPR050091">
    <property type="entry name" value="PKS_NRPS_Biosynth_Enz"/>
</dbReference>
<dbReference type="GO" id="GO:0004315">
    <property type="term" value="F:3-oxoacyl-[acyl-carrier-protein] synthase activity"/>
    <property type="evidence" value="ECO:0007669"/>
    <property type="project" value="InterPro"/>
</dbReference>
<keyword evidence="5" id="KW-0808">Transferase</keyword>
<dbReference type="InterPro" id="IPR049900">
    <property type="entry name" value="PKS_mFAS_DH"/>
</dbReference>
<dbReference type="Gene3D" id="3.10.129.110">
    <property type="entry name" value="Polyketide synthase dehydratase"/>
    <property type="match status" value="1"/>
</dbReference>
<dbReference type="SMART" id="SM00822">
    <property type="entry name" value="PKS_KR"/>
    <property type="match status" value="1"/>
</dbReference>
<dbReference type="FunFam" id="3.40.47.10:FF:000019">
    <property type="entry name" value="Polyketide synthase type I"/>
    <property type="match status" value="2"/>
</dbReference>
<dbReference type="Gene3D" id="3.40.50.720">
    <property type="entry name" value="NAD(P)-binding Rossmann-like Domain"/>
    <property type="match status" value="1"/>
</dbReference>
<evidence type="ECO:0000256" key="4">
    <source>
        <dbReference type="ARBA" id="ARBA00022553"/>
    </source>
</evidence>
<comment type="pathway">
    <text evidence="1">Lipid metabolism; fatty acid biosynthesis.</text>
</comment>
<dbReference type="InterPro" id="IPR020806">
    <property type="entry name" value="PKS_PP-bd"/>
</dbReference>
<dbReference type="Gene3D" id="1.10.1200.10">
    <property type="entry name" value="ACP-like"/>
    <property type="match status" value="2"/>
</dbReference>
<dbReference type="GO" id="GO:0005886">
    <property type="term" value="C:plasma membrane"/>
    <property type="evidence" value="ECO:0007669"/>
    <property type="project" value="TreeGrafter"/>
</dbReference>
<dbReference type="InterPro" id="IPR014030">
    <property type="entry name" value="Ketoacyl_synth_N"/>
</dbReference>
<protein>
    <submittedName>
        <fullName evidence="11">Phosphopantetheine binding protein</fullName>
    </submittedName>
</protein>
<evidence type="ECO:0000256" key="2">
    <source>
        <dbReference type="ARBA" id="ARBA00006484"/>
    </source>
</evidence>
<accession>A0A9X8EJT9</accession>
<evidence type="ECO:0000259" key="8">
    <source>
        <dbReference type="PROSITE" id="PS50075"/>
    </source>
</evidence>
<dbReference type="Pfam" id="PF08659">
    <property type="entry name" value="KR"/>
    <property type="match status" value="1"/>
</dbReference>
<dbReference type="GO" id="GO:0004312">
    <property type="term" value="F:fatty acid synthase activity"/>
    <property type="evidence" value="ECO:0007669"/>
    <property type="project" value="TreeGrafter"/>
</dbReference>
<keyword evidence="4" id="KW-0597">Phosphoprotein</keyword>
<dbReference type="GO" id="GO:0005737">
    <property type="term" value="C:cytoplasm"/>
    <property type="evidence" value="ECO:0007669"/>
    <property type="project" value="TreeGrafter"/>
</dbReference>
<dbReference type="InterPro" id="IPR016039">
    <property type="entry name" value="Thiolase-like"/>
</dbReference>
<dbReference type="Pfam" id="PF21089">
    <property type="entry name" value="PKS_DH_N"/>
    <property type="match status" value="1"/>
</dbReference>
<evidence type="ECO:0000256" key="1">
    <source>
        <dbReference type="ARBA" id="ARBA00005194"/>
    </source>
</evidence>
<dbReference type="PROSITE" id="PS00606">
    <property type="entry name" value="KS3_1"/>
    <property type="match status" value="1"/>
</dbReference>
<dbReference type="Gene3D" id="3.40.47.10">
    <property type="match status" value="2"/>
</dbReference>
<dbReference type="CDD" id="cd08953">
    <property type="entry name" value="KR_2_SDR_x"/>
    <property type="match status" value="1"/>
</dbReference>
<feature type="active site" description="Proton acceptor; for dehydratase activity" evidence="7">
    <location>
        <position position="725"/>
    </location>
</feature>
<dbReference type="EMBL" id="RJUR01000011">
    <property type="protein sequence ID" value="ROQ52932.1"/>
    <property type="molecule type" value="Genomic_DNA"/>
</dbReference>
<dbReference type="SUPFAM" id="SSF53901">
    <property type="entry name" value="Thiolase-like"/>
    <property type="match status" value="2"/>
</dbReference>
<proteinExistence type="inferred from homology"/>
<feature type="domain" description="PKS/mFAS DH" evidence="10">
    <location>
        <begin position="694"/>
        <end position="974"/>
    </location>
</feature>
<dbReference type="GO" id="GO:0006633">
    <property type="term" value="P:fatty acid biosynthetic process"/>
    <property type="evidence" value="ECO:0007669"/>
    <property type="project" value="InterPro"/>
</dbReference>
<feature type="region of interest" description="N-terminal hotdog fold" evidence="7">
    <location>
        <begin position="694"/>
        <end position="814"/>
    </location>
</feature>
<feature type="domain" description="Carrier" evidence="8">
    <location>
        <begin position="1455"/>
        <end position="1531"/>
    </location>
</feature>
<dbReference type="PROSITE" id="PS52019">
    <property type="entry name" value="PKS_MFAS_DH"/>
    <property type="match status" value="1"/>
</dbReference>
<dbReference type="SMART" id="SM00823">
    <property type="entry name" value="PKS_PP"/>
    <property type="match status" value="2"/>
</dbReference>
<evidence type="ECO:0000256" key="5">
    <source>
        <dbReference type="ARBA" id="ARBA00022679"/>
    </source>
</evidence>
<feature type="region of interest" description="C-terminal hotdog fold" evidence="7">
    <location>
        <begin position="828"/>
        <end position="974"/>
    </location>
</feature>
<dbReference type="SUPFAM" id="SSF51735">
    <property type="entry name" value="NAD(P)-binding Rossmann-fold domains"/>
    <property type="match status" value="2"/>
</dbReference>
<feature type="active site" description="Proton donor; for dehydratase activity" evidence="7">
    <location>
        <position position="889"/>
    </location>
</feature>
<dbReference type="SUPFAM" id="SSF47336">
    <property type="entry name" value="ACP-like"/>
    <property type="match status" value="2"/>
</dbReference>
<dbReference type="InterPro" id="IPR020841">
    <property type="entry name" value="PKS_Beta-ketoAc_synthase_dom"/>
</dbReference>
<dbReference type="PANTHER" id="PTHR43775">
    <property type="entry name" value="FATTY ACID SYNTHASE"/>
    <property type="match status" value="1"/>
</dbReference>
<dbReference type="InterPro" id="IPR042104">
    <property type="entry name" value="PKS_dehydratase_sf"/>
</dbReference>
<sequence length="2193" mass="235602">MLDTEEARSHAALMDLVRQLLEQATGVEAHTLYNDAPFHEIGLTSLAILNFNELIQPLFADLNKTLLFDCRCIRDVATHLLREHPQASASYLQGRPPSPPPPTAGVEAWPSIAPLAPCNEEPAGDIAIVGLHGRFPGADDLDALWRNLLAGVDSVSEIPAERWPLDGFFAAGTDARSSGLSYAKWGGFLPDIDRFDAQFFAIAPREAACLDPQERLFLECAWHALEDSGHLGERGQLLRGAQGALDVGVFVGITSNTYPLLGPALWQAGQPAIPSGLPWSVANRVSFALDLCGPSLAIDTACSSSLTALHSAIDSLRKGECRAALVGAVNLYTHPAKYVQLCQQHMLSPTGRCHAFGSEADGFVPGEGVAAVVLKPLEVARRDGDRILAVIKGSAINHSGRTNGYTVPSAGAQAALIERALADARVPAASISYIEAHGTGTRLGDPIEVQGLRQALGGQHSATCHVGSIKANFGHLEAAAGMAGLSKVVLQLQHRRLAPSLHARVLNPDAGLEHSHLQIVHDTRDWTSDNGPRRAGISSFGAGGANAHVIVEQAPEPTPSSASTGPAVYPLSARSQAQVREQAAALLAWLQRHPDASANQLAYTLQCCRPAFDHRFALVAADLTQLQAGLERFVQSMPGGYQGRLLPGTPTRELSASAPDELAAAWVDGTLARWGRFWPQPPSPLAAPLYPFARDRYWVPRVESAAPHASTQLHLDAGQFFLRDHVVQGQPVLPAAAYIDLCCNQARRHGLDLPLTLHKLTWASPIRVEPGQQRSIECRSERTHDGVRLAFQPLPASDPTPSFRGECRAMQVPADSLPSLAQVRSECTRPLALDALYPTLERLGIAYGPTLRCIAGAWLGEQQALTELHWRPEQRPGEPLSTLDPALLDAVLQSAFVTAAQGNAQIDTTFVPYACQALHGYRPLTERCFVHVRPRAAQGSQMRLYDFRVFDADGQVLMDIEAFAFREYRVDPEHAVHLLEPYWQHQPATPAAPGPMPTTLLLCDDPQAFAQLPSQLRDAAWRLVPAQQFHYTSPRTVEADLGDARHIDLLLRLLTSQQQVPARLLIDLRSTGSQDAGLGEGLDAALATADLLRHLCQGQSTPALHTRIVLHPGPVSALEGLLRSVVQEIPSLSANLIETSHQPGSAEREALAHELLAAAQPGVNRVSLCEGQRRVASLRFVTPGAGTAPTQLSAGDVLVISGGLGAVGRALGEALASLGGLRLAVLGRRALDADAARWLQRLTHLGADDAAYWQADCADADSLHAALASIRQRYGACHGVIHCAGVLQDGFFLRQPAQERASVLQGKTLAARHLDAATADDPLKLFMVCSSLAGVYGNVGQSAYALANAWLDRFVQARQQRCASGQRQGRSLSIAWPLWQTDNGMQAPAPVRQWLARHGLALLPSDQGVATFLRCLALAQAVLIPVCGKRDAVARLFGIEAPPATPVQVAPQAASDAPCLLDYLTRQLAEVTATPLDKVDPDTSLEVFGLDSILVMELNGRLEQHFPTLSKTVLFEVRSLRELAALLGDEHPAEVARLAPGPVVVEPPAPALSVVTQGTADTQRQDIAIIGLAGRYPGARDAQALWQHLAAGDDLISEVTSRWEQPGGDDQLYARWGGLVDDFDCFDPLFFGISPRDAERMDPQERLFLQTAWHAVEDAGYTPQSLCGPRQPGVERRRVGVVAGVMYGEYQFYGASSWPARPATLTNSSYASIANRVSFCLDLEGPSFAVDSMCSSSLTSLHLACDLIRSGSCELALAGGVNLSLHPYKYRMLCELNFASTQGQCRSFGAGGDGYVPGEGVGVVLLKPLAQALRDGDHVYGVIRGSELNHGGRTSGYTVPNAEAQAQVIGRALQRSGLPAARLGYIEAHGTGTSLGDPIEIRGLGKALAAQVPSEWRCPIGSIKANIGHLESAAGMAALTKVLLQFKHRQLAPSIHAQPLNPNIDFSNTPFVVQQRLADWPDPADGLPRVAAISSFGAGGANAHVLIEDAPLQAPPAPTGPQAFVFSAHSAGQLRSYLQRFVDCLEHEHALAPQHPEHYLGLRCFTTRDVASTLLHGRQAFEQARLAVVADDFDALRRQLSEWLMNPPGDDARVLLSGPAPAPECAALARTWLDAHLPATPPAATQAWRKVPLPGYEFLRRRYWISTPPTVSSPPLPAPPHAAPAVTPQDILDRLARREISQQQARDLLRSML</sequence>
<dbReference type="InterPro" id="IPR036291">
    <property type="entry name" value="NAD(P)-bd_dom_sf"/>
</dbReference>
<dbReference type="GO" id="GO:0071770">
    <property type="term" value="P:DIM/DIP cell wall layer assembly"/>
    <property type="evidence" value="ECO:0007669"/>
    <property type="project" value="TreeGrafter"/>
</dbReference>
<dbReference type="InterPro" id="IPR018201">
    <property type="entry name" value="Ketoacyl_synth_AS"/>
</dbReference>
<comment type="function">
    <text evidence="6">Involved in production of the polyketide antibiotic thailandamide.</text>
</comment>
<evidence type="ECO:0000256" key="6">
    <source>
        <dbReference type="ARBA" id="ARBA00054155"/>
    </source>
</evidence>
<dbReference type="InterPro" id="IPR014031">
    <property type="entry name" value="Ketoacyl_synth_C"/>
</dbReference>
<dbReference type="Pfam" id="PF02801">
    <property type="entry name" value="Ketoacyl-synt_C"/>
    <property type="match status" value="2"/>
</dbReference>
<dbReference type="InterPro" id="IPR036736">
    <property type="entry name" value="ACP-like_sf"/>
</dbReference>
<evidence type="ECO:0000313" key="12">
    <source>
        <dbReference type="Proteomes" id="UP000269115"/>
    </source>
</evidence>
<evidence type="ECO:0000256" key="7">
    <source>
        <dbReference type="PROSITE-ProRule" id="PRU01363"/>
    </source>
</evidence>
<dbReference type="SMART" id="SM00825">
    <property type="entry name" value="PKS_KS"/>
    <property type="match status" value="2"/>
</dbReference>
<dbReference type="InterPro" id="IPR009081">
    <property type="entry name" value="PP-bd_ACP"/>
</dbReference>
<dbReference type="InterPro" id="IPR013968">
    <property type="entry name" value="PKS_KR"/>
</dbReference>
<name>A0A9X8EJT9_PSEPU</name>
<dbReference type="Pfam" id="PF14765">
    <property type="entry name" value="PS-DH"/>
    <property type="match status" value="1"/>
</dbReference>
<dbReference type="Pfam" id="PF16197">
    <property type="entry name" value="KAsynt_C_assoc"/>
    <property type="match status" value="1"/>
</dbReference>
<dbReference type="PANTHER" id="PTHR43775:SF37">
    <property type="entry name" value="SI:DKEY-61P9.11"/>
    <property type="match status" value="1"/>
</dbReference>
<evidence type="ECO:0000256" key="3">
    <source>
        <dbReference type="ARBA" id="ARBA00022450"/>
    </source>
</evidence>
<dbReference type="InterPro" id="IPR049552">
    <property type="entry name" value="PKS_DH_N"/>
</dbReference>
<gene>
    <name evidence="11" type="ORF">EDF85_0681</name>
</gene>
<dbReference type="Pfam" id="PF00550">
    <property type="entry name" value="PP-binding"/>
    <property type="match status" value="2"/>
</dbReference>
<dbReference type="Pfam" id="PF00109">
    <property type="entry name" value="ketoacyl-synt"/>
    <property type="match status" value="2"/>
</dbReference>
<dbReference type="InterPro" id="IPR049551">
    <property type="entry name" value="PKS_DH_C"/>
</dbReference>
<evidence type="ECO:0000313" key="11">
    <source>
        <dbReference type="EMBL" id="ROQ52932.1"/>
    </source>
</evidence>
<dbReference type="InterPro" id="IPR057326">
    <property type="entry name" value="KR_dom"/>
</dbReference>
<dbReference type="Gene3D" id="1.10.1240.100">
    <property type="match status" value="2"/>
</dbReference>
<dbReference type="PROSITE" id="PS50075">
    <property type="entry name" value="CARRIER"/>
    <property type="match status" value="1"/>
</dbReference>
<comment type="similarity">
    <text evidence="2">Belongs to the short-chain dehydrogenases/reductases (SDR) family.</text>
</comment>
<dbReference type="RefSeq" id="WP_123752383.1">
    <property type="nucleotide sequence ID" value="NZ_RJUR01000011.1"/>
</dbReference>
<dbReference type="PROSITE" id="PS52004">
    <property type="entry name" value="KS3_2"/>
    <property type="match status" value="2"/>
</dbReference>
<dbReference type="InterPro" id="IPR032821">
    <property type="entry name" value="PKS_assoc"/>
</dbReference>
<evidence type="ECO:0000259" key="9">
    <source>
        <dbReference type="PROSITE" id="PS52004"/>
    </source>
</evidence>
<dbReference type="GO" id="GO:0031177">
    <property type="term" value="F:phosphopantetheine binding"/>
    <property type="evidence" value="ECO:0007669"/>
    <property type="project" value="InterPro"/>
</dbReference>
<dbReference type="Pfam" id="PF22621">
    <property type="entry name" value="CurL-like_PKS_C"/>
    <property type="match status" value="1"/>
</dbReference>
<evidence type="ECO:0000259" key="10">
    <source>
        <dbReference type="PROSITE" id="PS52019"/>
    </source>
</evidence>
<organism evidence="11 12">
    <name type="scientific">Pseudomonas putida</name>
    <name type="common">Arthrobacter siderocapsulatus</name>
    <dbReference type="NCBI Taxonomy" id="303"/>
    <lineage>
        <taxon>Bacteria</taxon>
        <taxon>Pseudomonadati</taxon>
        <taxon>Pseudomonadota</taxon>
        <taxon>Gammaproteobacteria</taxon>
        <taxon>Pseudomonadales</taxon>
        <taxon>Pseudomonadaceae</taxon>
        <taxon>Pseudomonas</taxon>
    </lineage>
</organism>
<feature type="domain" description="Ketosynthase family 3 (KS3)" evidence="9">
    <location>
        <begin position="123"/>
        <end position="553"/>
    </location>
</feature>